<dbReference type="InterPro" id="IPR057326">
    <property type="entry name" value="KR_dom"/>
</dbReference>
<reference evidence="5" key="1">
    <citation type="journal article" date="2021" name="J Fungi (Basel)">
        <title>Virulence traits and population genomics of the black yeast Aureobasidium melanogenum.</title>
        <authorList>
            <person name="Cernosa A."/>
            <person name="Sun X."/>
            <person name="Gostincar C."/>
            <person name="Fang C."/>
            <person name="Gunde-Cimerman N."/>
            <person name="Song Z."/>
        </authorList>
    </citation>
    <scope>NUCLEOTIDE SEQUENCE</scope>
    <source>
        <strain evidence="5">EXF-9298</strain>
    </source>
</reference>
<dbReference type="Proteomes" id="UP000729357">
    <property type="component" value="Unassembled WGS sequence"/>
</dbReference>
<dbReference type="SUPFAM" id="SSF47336">
    <property type="entry name" value="ACP-like"/>
    <property type="match status" value="1"/>
</dbReference>
<dbReference type="EMBL" id="JAHFXS010001733">
    <property type="protein sequence ID" value="KAG9975855.1"/>
    <property type="molecule type" value="Genomic_DNA"/>
</dbReference>
<dbReference type="GO" id="GO:0031177">
    <property type="term" value="F:phosphopantetheine binding"/>
    <property type="evidence" value="ECO:0007669"/>
    <property type="project" value="InterPro"/>
</dbReference>
<dbReference type="Gene3D" id="3.40.50.720">
    <property type="entry name" value="NAD(P)-binding Rossmann-like Domain"/>
    <property type="match status" value="3"/>
</dbReference>
<gene>
    <name evidence="5" type="ORF">KCU98_g11093</name>
</gene>
<dbReference type="PANTHER" id="PTHR43775:SF37">
    <property type="entry name" value="SI:DKEY-61P9.11"/>
    <property type="match status" value="1"/>
</dbReference>
<dbReference type="InterPro" id="IPR006162">
    <property type="entry name" value="Ppantetheine_attach_site"/>
</dbReference>
<dbReference type="PANTHER" id="PTHR43775">
    <property type="entry name" value="FATTY ACID SYNTHASE"/>
    <property type="match status" value="1"/>
</dbReference>
<dbReference type="InterPro" id="IPR013968">
    <property type="entry name" value="PKS_KR"/>
</dbReference>
<keyword evidence="1" id="KW-0596">Phosphopantetheine</keyword>
<dbReference type="GO" id="GO:0006633">
    <property type="term" value="P:fatty acid biosynthetic process"/>
    <property type="evidence" value="ECO:0007669"/>
    <property type="project" value="TreeGrafter"/>
</dbReference>
<dbReference type="AlphaFoldDB" id="A0A9P8FMH5"/>
<dbReference type="SMART" id="SM00823">
    <property type="entry name" value="PKS_PP"/>
    <property type="match status" value="1"/>
</dbReference>
<feature type="domain" description="Carrier" evidence="4">
    <location>
        <begin position="499"/>
        <end position="574"/>
    </location>
</feature>
<name>A0A9P8FMH5_AURME</name>
<evidence type="ECO:0000313" key="6">
    <source>
        <dbReference type="Proteomes" id="UP000729357"/>
    </source>
</evidence>
<evidence type="ECO:0000256" key="3">
    <source>
        <dbReference type="SAM" id="MobiDB-lite"/>
    </source>
</evidence>
<feature type="region of interest" description="Disordered" evidence="3">
    <location>
        <begin position="1"/>
        <end position="27"/>
    </location>
</feature>
<dbReference type="SUPFAM" id="SSF51735">
    <property type="entry name" value="NAD(P)-binding Rossmann-fold domains"/>
    <property type="match status" value="2"/>
</dbReference>
<dbReference type="Pfam" id="PF01370">
    <property type="entry name" value="Epimerase"/>
    <property type="match status" value="1"/>
</dbReference>
<dbReference type="SMART" id="SM00822">
    <property type="entry name" value="PKS_KR"/>
    <property type="match status" value="1"/>
</dbReference>
<dbReference type="InterPro" id="IPR020806">
    <property type="entry name" value="PKS_PP-bd"/>
</dbReference>
<accession>A0A9P8FMH5</accession>
<sequence>MSPHMSRHDSITMSLDDDDSPRPIETTKFEPAGDIKNILITGGAGFIGGWITRHMTLQYLEYNIVCFDKLDEVASLANIQCLKNCANFEFVLGNLTDQVAVSKVLVEHDIDTIMHLARLLDTVRHLSKKKQVRRFVHISTDEVCGDAKIEFVDETHILTPTNPYSASKAAAEMKLAAVLDLIPLIGMDITTRSVAEAPQTIRLINTGVHSKIVLRTETDSAMKIVLPPKHNYWANEDVTYLVAGGLDDIGQRILTIMAARGIKHVATLSRDPKSHVQCELHSGLEAIQPGIKLYALKGNVSSKASIQAAAASLAQQGAPPVRGVIMAATYINNRPLELLTFEDYLSVAKIKVDGTPALYQAFASDDLRFFLSLSSVASIIGAQAEASYNAGNTIQDSLAHQEKQYGSGGTPGDDTRQGAMDRAGFAKIKQETCFSQAVIGFDADFLSKSTFPNSNIQSSMFNEVRDRRPAVTTNESDENATGRTYDEVVADGDIEEITDHISQATRTHLARLISLDLENIEVRQGSILALGLDSLVAVKLRNWVMRQFDAPLQSMEILANQTIHVLAEKIIRRSKKIAAVA</sequence>
<feature type="compositionally biased region" description="Basic and acidic residues" evidence="3">
    <location>
        <begin position="1"/>
        <end position="10"/>
    </location>
</feature>
<comment type="caution">
    <text evidence="5">The sequence shown here is derived from an EMBL/GenBank/DDBJ whole genome shotgun (WGS) entry which is preliminary data.</text>
</comment>
<dbReference type="GO" id="GO:0044550">
    <property type="term" value="P:secondary metabolite biosynthetic process"/>
    <property type="evidence" value="ECO:0007669"/>
    <property type="project" value="TreeGrafter"/>
</dbReference>
<proteinExistence type="predicted"/>
<dbReference type="GO" id="GO:0004312">
    <property type="term" value="F:fatty acid synthase activity"/>
    <property type="evidence" value="ECO:0007669"/>
    <property type="project" value="TreeGrafter"/>
</dbReference>
<dbReference type="InterPro" id="IPR036736">
    <property type="entry name" value="ACP-like_sf"/>
</dbReference>
<feature type="non-terminal residue" evidence="5">
    <location>
        <position position="581"/>
    </location>
</feature>
<keyword evidence="2" id="KW-0597">Phosphoprotein</keyword>
<dbReference type="InterPro" id="IPR001509">
    <property type="entry name" value="Epimerase_deHydtase"/>
</dbReference>
<evidence type="ECO:0000256" key="2">
    <source>
        <dbReference type="ARBA" id="ARBA00022553"/>
    </source>
</evidence>
<evidence type="ECO:0000313" key="5">
    <source>
        <dbReference type="EMBL" id="KAG9975855.1"/>
    </source>
</evidence>
<dbReference type="PROSITE" id="PS00012">
    <property type="entry name" value="PHOSPHOPANTETHEINE"/>
    <property type="match status" value="1"/>
</dbReference>
<evidence type="ECO:0000259" key="4">
    <source>
        <dbReference type="PROSITE" id="PS50075"/>
    </source>
</evidence>
<keyword evidence="6" id="KW-1185">Reference proteome</keyword>
<evidence type="ECO:0000256" key="1">
    <source>
        <dbReference type="ARBA" id="ARBA00022450"/>
    </source>
</evidence>
<organism evidence="5 6">
    <name type="scientific">Aureobasidium melanogenum</name>
    <name type="common">Aureobasidium pullulans var. melanogenum</name>
    <dbReference type="NCBI Taxonomy" id="46634"/>
    <lineage>
        <taxon>Eukaryota</taxon>
        <taxon>Fungi</taxon>
        <taxon>Dikarya</taxon>
        <taxon>Ascomycota</taxon>
        <taxon>Pezizomycotina</taxon>
        <taxon>Dothideomycetes</taxon>
        <taxon>Dothideomycetidae</taxon>
        <taxon>Dothideales</taxon>
        <taxon>Saccotheciaceae</taxon>
        <taxon>Aureobasidium</taxon>
    </lineage>
</organism>
<dbReference type="PROSITE" id="PS50075">
    <property type="entry name" value="CARRIER"/>
    <property type="match status" value="1"/>
</dbReference>
<protein>
    <recommendedName>
        <fullName evidence="4">Carrier domain-containing protein</fullName>
    </recommendedName>
</protein>
<reference evidence="5" key="2">
    <citation type="submission" date="2021-08" db="EMBL/GenBank/DDBJ databases">
        <authorList>
            <person name="Gostincar C."/>
            <person name="Sun X."/>
            <person name="Song Z."/>
            <person name="Gunde-Cimerman N."/>
        </authorList>
    </citation>
    <scope>NUCLEOTIDE SEQUENCE</scope>
    <source>
        <strain evidence="5">EXF-9298</strain>
    </source>
</reference>
<dbReference type="InterPro" id="IPR009081">
    <property type="entry name" value="PP-bd_ACP"/>
</dbReference>
<dbReference type="InterPro" id="IPR036291">
    <property type="entry name" value="NAD(P)-bd_dom_sf"/>
</dbReference>
<dbReference type="InterPro" id="IPR050091">
    <property type="entry name" value="PKS_NRPS_Biosynth_Enz"/>
</dbReference>
<dbReference type="Pfam" id="PF23297">
    <property type="entry name" value="ACP_SdgA_C"/>
    <property type="match status" value="1"/>
</dbReference>
<dbReference type="Pfam" id="PF08659">
    <property type="entry name" value="KR"/>
    <property type="match status" value="1"/>
</dbReference>
<dbReference type="Gene3D" id="1.10.1200.10">
    <property type="entry name" value="ACP-like"/>
    <property type="match status" value="1"/>
</dbReference>